<evidence type="ECO:0000256" key="1">
    <source>
        <dbReference type="SAM" id="MobiDB-lite"/>
    </source>
</evidence>
<feature type="region of interest" description="Disordered" evidence="1">
    <location>
        <begin position="134"/>
        <end position="158"/>
    </location>
</feature>
<accession>A0A2P5WRL7</accession>
<dbReference type="EMBL" id="KZ666737">
    <property type="protein sequence ID" value="PPR93745.1"/>
    <property type="molecule type" value="Genomic_DNA"/>
</dbReference>
<sequence length="436" mass="49174">MLTKFILLLETHFKNIETALKNQQASIQGLKTQIGQLAKLISKRPQGSLPSNTESNPREQLNAITIQDKEGLVEPELEPRQGIVVSKCKGEVDHSERKPETRSRSIHEPCSNNNKGPIYEEQRLQVNELDEWRTPVKEKPKPHEKSKRHHNEHRDETKQIKVGDKVLLDENNLRIATLEHNTERATPFTILNIFPYGTVEVTHSKFDMFKFLTSKSLTESLNTGFPNPHGQVHGSALGRAHTTGDDMAMLRKIFPQHEIRYLYHVKSTRQEGCCLHLEEAQRSSILLESYHQNLAPIPTVSPGTSGGALLDTTGPTPSHSKASALALSLRYLHAILAHTLVGQRESTSIFNTNDAYFLWSMAHVHVFDLAYFVALAIHHQTERHKKGVISIGLYVTHLARYFDLLNTAAQASSLTLIGQMSPQGISSMLYMRMIER</sequence>
<dbReference type="Proteomes" id="UP000239757">
    <property type="component" value="Unassembled WGS sequence"/>
</dbReference>
<protein>
    <submittedName>
        <fullName evidence="2">Uncharacterized protein</fullName>
    </submittedName>
</protein>
<evidence type="ECO:0000313" key="2">
    <source>
        <dbReference type="EMBL" id="PPR93745.1"/>
    </source>
</evidence>
<feature type="region of interest" description="Disordered" evidence="1">
    <location>
        <begin position="88"/>
        <end position="117"/>
    </location>
</feature>
<name>A0A2P5WRL7_GOSBA</name>
<reference evidence="2 3" key="1">
    <citation type="submission" date="2015-01" db="EMBL/GenBank/DDBJ databases">
        <title>Genome of allotetraploid Gossypium barbadense reveals genomic plasticity and fiber elongation in cotton evolution.</title>
        <authorList>
            <person name="Chen X."/>
            <person name="Liu X."/>
            <person name="Zhao B."/>
            <person name="Zheng H."/>
            <person name="Hu Y."/>
            <person name="Lu G."/>
            <person name="Yang C."/>
            <person name="Chen J."/>
            <person name="Shan C."/>
            <person name="Zhang L."/>
            <person name="Zhou Y."/>
            <person name="Wang L."/>
            <person name="Guo W."/>
            <person name="Bai Y."/>
            <person name="Ruan J."/>
            <person name="Shangguan X."/>
            <person name="Mao Y."/>
            <person name="Jiang J."/>
            <person name="Zhu Y."/>
            <person name="Lei J."/>
            <person name="Kang H."/>
            <person name="Chen S."/>
            <person name="He X."/>
            <person name="Wang R."/>
            <person name="Wang Y."/>
            <person name="Chen J."/>
            <person name="Wang L."/>
            <person name="Yu S."/>
            <person name="Wang B."/>
            <person name="Wei J."/>
            <person name="Song S."/>
            <person name="Lu X."/>
            <person name="Gao Z."/>
            <person name="Gu W."/>
            <person name="Deng X."/>
            <person name="Ma D."/>
            <person name="Wang S."/>
            <person name="Liang W."/>
            <person name="Fang L."/>
            <person name="Cai C."/>
            <person name="Zhu X."/>
            <person name="Zhou B."/>
            <person name="Zhang Y."/>
            <person name="Chen Z."/>
            <person name="Xu S."/>
            <person name="Zhu R."/>
            <person name="Wang S."/>
            <person name="Zhang T."/>
            <person name="Zhao G."/>
        </authorList>
    </citation>
    <scope>NUCLEOTIDE SEQUENCE [LARGE SCALE GENOMIC DNA]</scope>
    <source>
        <strain evidence="3">cv. Xinhai21</strain>
        <tissue evidence="2">Leaf</tissue>
    </source>
</reference>
<dbReference type="OrthoDB" id="1747867at2759"/>
<dbReference type="AlphaFoldDB" id="A0A2P5WRL7"/>
<gene>
    <name evidence="2" type="ORF">GOBAR_AA26926</name>
</gene>
<organism evidence="2 3">
    <name type="scientific">Gossypium barbadense</name>
    <name type="common">Sea Island cotton</name>
    <name type="synonym">Hibiscus barbadensis</name>
    <dbReference type="NCBI Taxonomy" id="3634"/>
    <lineage>
        <taxon>Eukaryota</taxon>
        <taxon>Viridiplantae</taxon>
        <taxon>Streptophyta</taxon>
        <taxon>Embryophyta</taxon>
        <taxon>Tracheophyta</taxon>
        <taxon>Spermatophyta</taxon>
        <taxon>Magnoliopsida</taxon>
        <taxon>eudicotyledons</taxon>
        <taxon>Gunneridae</taxon>
        <taxon>Pentapetalae</taxon>
        <taxon>rosids</taxon>
        <taxon>malvids</taxon>
        <taxon>Malvales</taxon>
        <taxon>Malvaceae</taxon>
        <taxon>Malvoideae</taxon>
        <taxon>Gossypium</taxon>
    </lineage>
</organism>
<feature type="compositionally biased region" description="Basic and acidic residues" evidence="1">
    <location>
        <begin position="88"/>
        <end position="107"/>
    </location>
</feature>
<feature type="compositionally biased region" description="Basic and acidic residues" evidence="1">
    <location>
        <begin position="134"/>
        <end position="143"/>
    </location>
</feature>
<proteinExistence type="predicted"/>
<evidence type="ECO:0000313" key="3">
    <source>
        <dbReference type="Proteomes" id="UP000239757"/>
    </source>
</evidence>